<feature type="transmembrane region" description="Helical" evidence="1">
    <location>
        <begin position="50"/>
        <end position="69"/>
    </location>
</feature>
<dbReference type="OrthoDB" id="8449242at2"/>
<name>A0A1M6MUS9_9FLAO</name>
<feature type="transmembrane region" description="Helical" evidence="1">
    <location>
        <begin position="25"/>
        <end position="43"/>
    </location>
</feature>
<keyword evidence="1" id="KW-1133">Transmembrane helix</keyword>
<keyword evidence="3" id="KW-1185">Reference proteome</keyword>
<evidence type="ECO:0000256" key="1">
    <source>
        <dbReference type="SAM" id="Phobius"/>
    </source>
</evidence>
<organism evidence="2 3">
    <name type="scientific">Arenibacter nanhaiticus</name>
    <dbReference type="NCBI Taxonomy" id="558155"/>
    <lineage>
        <taxon>Bacteria</taxon>
        <taxon>Pseudomonadati</taxon>
        <taxon>Bacteroidota</taxon>
        <taxon>Flavobacteriia</taxon>
        <taxon>Flavobacteriales</taxon>
        <taxon>Flavobacteriaceae</taxon>
        <taxon>Arenibacter</taxon>
    </lineage>
</organism>
<feature type="transmembrane region" description="Helical" evidence="1">
    <location>
        <begin position="117"/>
        <end position="136"/>
    </location>
</feature>
<keyword evidence="1" id="KW-0812">Transmembrane</keyword>
<dbReference type="EMBL" id="FQYX01000048">
    <property type="protein sequence ID" value="SHJ87207.1"/>
    <property type="molecule type" value="Genomic_DNA"/>
</dbReference>
<evidence type="ECO:0000313" key="2">
    <source>
        <dbReference type="EMBL" id="SHJ87207.1"/>
    </source>
</evidence>
<sequence length="142" mass="16719">MDRRDEFLLKMYEQMFNDIDRHHKIVWQVIGVLVGSFAFIALAEKGFIPIDIAVAVIVLLALWVIAHVYDSNYWYNRNLVIISNIERQFLQSSDLKDIQYYFGEHRDKNAVQTSLKIQLYIAYGIILVFLLYHVCIPPNTYC</sequence>
<protein>
    <submittedName>
        <fullName evidence="2">Uncharacterized protein</fullName>
    </submittedName>
</protein>
<dbReference type="STRING" id="558155.SAMN04487911_1484"/>
<dbReference type="AlphaFoldDB" id="A0A1M6MUS9"/>
<dbReference type="RefSeq" id="WP_072765964.1">
    <property type="nucleotide sequence ID" value="NZ_FQYX01000048.1"/>
</dbReference>
<gene>
    <name evidence="2" type="ORF">SAMN04487911_1484</name>
</gene>
<proteinExistence type="predicted"/>
<evidence type="ECO:0000313" key="3">
    <source>
        <dbReference type="Proteomes" id="UP000184231"/>
    </source>
</evidence>
<keyword evidence="1" id="KW-0472">Membrane</keyword>
<dbReference type="Proteomes" id="UP000184231">
    <property type="component" value="Unassembled WGS sequence"/>
</dbReference>
<reference evidence="2 3" key="1">
    <citation type="submission" date="2016-11" db="EMBL/GenBank/DDBJ databases">
        <authorList>
            <person name="Jaros S."/>
            <person name="Januszkiewicz K."/>
            <person name="Wedrychowicz H."/>
        </authorList>
    </citation>
    <scope>NUCLEOTIDE SEQUENCE [LARGE SCALE GENOMIC DNA]</scope>
    <source>
        <strain evidence="2 3">CGMCC 1.8863</strain>
    </source>
</reference>
<accession>A0A1M6MUS9</accession>